<reference evidence="1" key="1">
    <citation type="journal article" date="2021" name="Proc. Natl. Acad. Sci. U.S.A.">
        <title>A Catalog of Tens of Thousands of Viruses from Human Metagenomes Reveals Hidden Associations with Chronic Diseases.</title>
        <authorList>
            <person name="Tisza M.J."/>
            <person name="Buck C.B."/>
        </authorList>
    </citation>
    <scope>NUCLEOTIDE SEQUENCE</scope>
    <source>
        <strain evidence="1">Ctq1q8</strain>
    </source>
</reference>
<sequence length="36" mass="4236">MLFILKRIRWLGCVLLGGRNGVGIKHIELRRMEDEI</sequence>
<accession>A0A8S5MFT5</accession>
<protein>
    <submittedName>
        <fullName evidence="1">Uncharacterized protein</fullName>
    </submittedName>
</protein>
<name>A0A8S5MFT5_9CAUD</name>
<dbReference type="EMBL" id="BK014895">
    <property type="protein sequence ID" value="DAD81098.1"/>
    <property type="molecule type" value="Genomic_DNA"/>
</dbReference>
<evidence type="ECO:0000313" key="1">
    <source>
        <dbReference type="EMBL" id="DAD81098.1"/>
    </source>
</evidence>
<proteinExistence type="predicted"/>
<organism evidence="1">
    <name type="scientific">Siphoviridae sp. ctq1q8</name>
    <dbReference type="NCBI Taxonomy" id="2826467"/>
    <lineage>
        <taxon>Viruses</taxon>
        <taxon>Duplodnaviria</taxon>
        <taxon>Heunggongvirae</taxon>
        <taxon>Uroviricota</taxon>
        <taxon>Caudoviricetes</taxon>
    </lineage>
</organism>